<organism evidence="1 2">
    <name type="scientific">Paenibacillus beijingensis</name>
    <dbReference type="NCBI Taxonomy" id="1126833"/>
    <lineage>
        <taxon>Bacteria</taxon>
        <taxon>Bacillati</taxon>
        <taxon>Bacillota</taxon>
        <taxon>Bacilli</taxon>
        <taxon>Bacillales</taxon>
        <taxon>Paenibacillaceae</taxon>
        <taxon>Paenibacillus</taxon>
    </lineage>
</organism>
<evidence type="ECO:0000313" key="2">
    <source>
        <dbReference type="Proteomes" id="UP000032633"/>
    </source>
</evidence>
<keyword evidence="2" id="KW-1185">Reference proteome</keyword>
<reference evidence="1 2" key="1">
    <citation type="journal article" date="2015" name="J. Biotechnol.">
        <title>Complete genome sequence of Paenibacillus beijingensis 7188(T) (=DSM 24997(T)), a novel rhizobacterium from jujube garden soil.</title>
        <authorList>
            <person name="Kwak Y."/>
            <person name="Shin J.H."/>
        </authorList>
    </citation>
    <scope>NUCLEOTIDE SEQUENCE [LARGE SCALE GENOMIC DNA]</scope>
    <source>
        <strain evidence="1 2">DSM 24997</strain>
    </source>
</reference>
<dbReference type="RefSeq" id="WP_045669064.1">
    <property type="nucleotide sequence ID" value="NZ_CP011058.1"/>
</dbReference>
<gene>
    <name evidence="1" type="ORF">VN24_02035</name>
</gene>
<evidence type="ECO:0008006" key="3">
    <source>
        <dbReference type="Google" id="ProtNLM"/>
    </source>
</evidence>
<dbReference type="HOGENOM" id="CLU_064046_0_0_9"/>
<evidence type="ECO:0000313" key="1">
    <source>
        <dbReference type="EMBL" id="AJY73629.1"/>
    </source>
</evidence>
<dbReference type="STRING" id="1126833.VN24_02035"/>
<name>A0A0D5NE36_9BACL</name>
<accession>A0A0D5NE36</accession>
<sequence length="343" mass="38573">MPTIWSHILFGQKVLETVGVQQLIALPERERLFNLGCQGPDFLFYHRYLPWQKSETARLLGKLMHTRSCGPAMMEMLDAVCGLPVDGTDSDPGAVYVLGFMLHHIFDRNLNPYVIGSAGFQARDRCRFEATMDTLFLRKLKGMDAWNTPVWKEIDPPGTLPRNVLDGFEQITAVYYEPYASFMTRDVWDEAVRDMISAQRLFHDPYGGKRVLTLGRIEPYVYKREPNPPDILNESGRLWRDPFLSGKTSSESAIDLWQRAMDEAVPLVKAVLRWFKAAAVAAAVSHSMPDSAKEAAAAAEDAQWHAADLRQTVRILIGNRSYDTGLPLAGAAELNGVRYAEPI</sequence>
<dbReference type="AlphaFoldDB" id="A0A0D5NE36"/>
<dbReference type="Proteomes" id="UP000032633">
    <property type="component" value="Chromosome"/>
</dbReference>
<protein>
    <recommendedName>
        <fullName evidence="3">Phospholipase C/D domain-containing protein</fullName>
    </recommendedName>
</protein>
<proteinExistence type="predicted"/>
<dbReference type="KEGG" id="pbj:VN24_02035"/>
<dbReference type="EMBL" id="CP011058">
    <property type="protein sequence ID" value="AJY73629.1"/>
    <property type="molecule type" value="Genomic_DNA"/>
</dbReference>
<dbReference type="PATRIC" id="fig|1126833.4.peg.447"/>
<reference evidence="2" key="2">
    <citation type="submission" date="2015-03" db="EMBL/GenBank/DDBJ databases">
        <title>Genome sequence of Paenibacillus beijingensis strain DSM 24997T.</title>
        <authorList>
            <person name="Kwak Y."/>
            <person name="Shin J.-H."/>
        </authorList>
    </citation>
    <scope>NUCLEOTIDE SEQUENCE [LARGE SCALE GENOMIC DNA]</scope>
    <source>
        <strain evidence="2">DSM 24997</strain>
    </source>
</reference>
<dbReference type="OrthoDB" id="9810528at2"/>